<keyword evidence="5" id="KW-0325">Glycoprotein</keyword>
<dbReference type="GO" id="GO:0005576">
    <property type="term" value="C:extracellular region"/>
    <property type="evidence" value="ECO:0007669"/>
    <property type="project" value="UniProtKB-SubCell"/>
</dbReference>
<evidence type="ECO:0000313" key="13">
    <source>
        <dbReference type="Proteomes" id="UP001302812"/>
    </source>
</evidence>
<evidence type="ECO:0000256" key="6">
    <source>
        <dbReference type="ARBA" id="ARBA00022729"/>
    </source>
</evidence>
<feature type="signal peptide" evidence="10">
    <location>
        <begin position="1"/>
        <end position="21"/>
    </location>
</feature>
<reference evidence="12" key="1">
    <citation type="journal article" date="2023" name="Mol. Phylogenet. Evol.">
        <title>Genome-scale phylogeny and comparative genomics of the fungal order Sordariales.</title>
        <authorList>
            <person name="Hensen N."/>
            <person name="Bonometti L."/>
            <person name="Westerberg I."/>
            <person name="Brannstrom I.O."/>
            <person name="Guillou S."/>
            <person name="Cros-Aarteil S."/>
            <person name="Calhoun S."/>
            <person name="Haridas S."/>
            <person name="Kuo A."/>
            <person name="Mondo S."/>
            <person name="Pangilinan J."/>
            <person name="Riley R."/>
            <person name="LaButti K."/>
            <person name="Andreopoulos B."/>
            <person name="Lipzen A."/>
            <person name="Chen C."/>
            <person name="Yan M."/>
            <person name="Daum C."/>
            <person name="Ng V."/>
            <person name="Clum A."/>
            <person name="Steindorff A."/>
            <person name="Ohm R.A."/>
            <person name="Martin F."/>
            <person name="Silar P."/>
            <person name="Natvig D.O."/>
            <person name="Lalanne C."/>
            <person name="Gautier V."/>
            <person name="Ament-Velasquez S.L."/>
            <person name="Kruys A."/>
            <person name="Hutchinson M.I."/>
            <person name="Powell A.J."/>
            <person name="Barry K."/>
            <person name="Miller A.N."/>
            <person name="Grigoriev I.V."/>
            <person name="Debuchy R."/>
            <person name="Gladieux P."/>
            <person name="Hiltunen Thoren M."/>
            <person name="Johannesson H."/>
        </authorList>
    </citation>
    <scope>NUCLEOTIDE SEQUENCE</scope>
    <source>
        <strain evidence="12">CBS 508.74</strain>
    </source>
</reference>
<dbReference type="Pfam" id="PF05730">
    <property type="entry name" value="CFEM"/>
    <property type="match status" value="1"/>
</dbReference>
<dbReference type="EMBL" id="MU853362">
    <property type="protein sequence ID" value="KAK4108581.1"/>
    <property type="molecule type" value="Genomic_DNA"/>
</dbReference>
<keyword evidence="9" id="KW-0349">Heme</keyword>
<keyword evidence="4" id="KW-0964">Secreted</keyword>
<keyword evidence="5" id="KW-0472">Membrane</keyword>
<keyword evidence="6 10" id="KW-0732">Signal</keyword>
<sequence length="136" mass="13917">MTMHLSVLAALHVLFPSLGMAVLGATPARKIGDMDTMASAITLTATTPEACPMTASMPYCAFPCLASAATIAGCSDMFDVECQCKNRNSDEAELLKSGCVVSSCGSWTAKIVESVGAAICDECVKATATATAPFAP</sequence>
<evidence type="ECO:0000256" key="5">
    <source>
        <dbReference type="ARBA" id="ARBA00022622"/>
    </source>
</evidence>
<dbReference type="GO" id="GO:0046872">
    <property type="term" value="F:metal ion binding"/>
    <property type="evidence" value="ECO:0007669"/>
    <property type="project" value="UniProtKB-UniRule"/>
</dbReference>
<dbReference type="Proteomes" id="UP001302812">
    <property type="component" value="Unassembled WGS sequence"/>
</dbReference>
<proteinExistence type="inferred from homology"/>
<feature type="binding site" description="axial binding residue" evidence="9">
    <location>
        <position position="79"/>
    </location>
    <ligand>
        <name>heme</name>
        <dbReference type="ChEBI" id="CHEBI:30413"/>
    </ligand>
    <ligandPart>
        <name>Fe</name>
        <dbReference type="ChEBI" id="CHEBI:18248"/>
    </ligandPart>
</feature>
<name>A0AAN6T8V9_9PEZI</name>
<evidence type="ECO:0000256" key="1">
    <source>
        <dbReference type="ARBA" id="ARBA00004589"/>
    </source>
</evidence>
<evidence type="ECO:0000256" key="2">
    <source>
        <dbReference type="ARBA" id="ARBA00004613"/>
    </source>
</evidence>
<evidence type="ECO:0000256" key="4">
    <source>
        <dbReference type="ARBA" id="ARBA00022525"/>
    </source>
</evidence>
<evidence type="ECO:0000256" key="9">
    <source>
        <dbReference type="PROSITE-ProRule" id="PRU01356"/>
    </source>
</evidence>
<dbReference type="RefSeq" id="XP_064666151.1">
    <property type="nucleotide sequence ID" value="XM_064818159.1"/>
</dbReference>
<evidence type="ECO:0000256" key="7">
    <source>
        <dbReference type="ARBA" id="ARBA00023157"/>
    </source>
</evidence>
<evidence type="ECO:0000256" key="10">
    <source>
        <dbReference type="SAM" id="SignalP"/>
    </source>
</evidence>
<dbReference type="GO" id="GO:0098552">
    <property type="term" value="C:side of membrane"/>
    <property type="evidence" value="ECO:0007669"/>
    <property type="project" value="UniProtKB-KW"/>
</dbReference>
<evidence type="ECO:0000313" key="12">
    <source>
        <dbReference type="EMBL" id="KAK4108581.1"/>
    </source>
</evidence>
<organism evidence="12 13">
    <name type="scientific">Canariomyces notabilis</name>
    <dbReference type="NCBI Taxonomy" id="2074819"/>
    <lineage>
        <taxon>Eukaryota</taxon>
        <taxon>Fungi</taxon>
        <taxon>Dikarya</taxon>
        <taxon>Ascomycota</taxon>
        <taxon>Pezizomycotina</taxon>
        <taxon>Sordariomycetes</taxon>
        <taxon>Sordariomycetidae</taxon>
        <taxon>Sordariales</taxon>
        <taxon>Chaetomiaceae</taxon>
        <taxon>Canariomyces</taxon>
    </lineage>
</organism>
<dbReference type="AlphaFoldDB" id="A0AAN6T8V9"/>
<evidence type="ECO:0000256" key="8">
    <source>
        <dbReference type="ARBA" id="ARBA00023288"/>
    </source>
</evidence>
<feature type="domain" description="CFEM" evidence="11">
    <location>
        <begin position="32"/>
        <end position="136"/>
    </location>
</feature>
<keyword evidence="7" id="KW-1015">Disulfide bond</keyword>
<dbReference type="InterPro" id="IPR008427">
    <property type="entry name" value="Extracellular_membr_CFEM_dom"/>
</dbReference>
<keyword evidence="8" id="KW-0449">Lipoprotein</keyword>
<keyword evidence="5" id="KW-0336">GPI-anchor</keyword>
<evidence type="ECO:0000256" key="3">
    <source>
        <dbReference type="ARBA" id="ARBA00010031"/>
    </source>
</evidence>
<accession>A0AAN6T8V9</accession>
<comment type="caution">
    <text evidence="12">The sequence shown here is derived from an EMBL/GenBank/DDBJ whole genome shotgun (WGS) entry which is preliminary data.</text>
</comment>
<evidence type="ECO:0000259" key="11">
    <source>
        <dbReference type="PROSITE" id="PS52012"/>
    </source>
</evidence>
<comment type="caution">
    <text evidence="9">Lacks conserved residue(s) required for the propagation of feature annotation.</text>
</comment>
<gene>
    <name evidence="12" type="ORF">N656DRAFT_801730</name>
</gene>
<comment type="subcellular location">
    <subcellularLocation>
        <location evidence="1">Membrane</location>
        <topology evidence="1">Lipid-anchor</topology>
        <topology evidence="1">GPI-anchor</topology>
    </subcellularLocation>
    <subcellularLocation>
        <location evidence="2">Secreted</location>
    </subcellularLocation>
</comment>
<protein>
    <recommendedName>
        <fullName evidence="11">CFEM domain-containing protein</fullName>
    </recommendedName>
</protein>
<dbReference type="GeneID" id="89942284"/>
<reference evidence="12" key="2">
    <citation type="submission" date="2023-05" db="EMBL/GenBank/DDBJ databases">
        <authorList>
            <consortium name="Lawrence Berkeley National Laboratory"/>
            <person name="Steindorff A."/>
            <person name="Hensen N."/>
            <person name="Bonometti L."/>
            <person name="Westerberg I."/>
            <person name="Brannstrom I.O."/>
            <person name="Guillou S."/>
            <person name="Cros-Aarteil S."/>
            <person name="Calhoun S."/>
            <person name="Haridas S."/>
            <person name="Kuo A."/>
            <person name="Mondo S."/>
            <person name="Pangilinan J."/>
            <person name="Riley R."/>
            <person name="Labutti K."/>
            <person name="Andreopoulos B."/>
            <person name="Lipzen A."/>
            <person name="Chen C."/>
            <person name="Yanf M."/>
            <person name="Daum C."/>
            <person name="Ng V."/>
            <person name="Clum A."/>
            <person name="Ohm R."/>
            <person name="Martin F."/>
            <person name="Silar P."/>
            <person name="Natvig D."/>
            <person name="Lalanne C."/>
            <person name="Gautier V."/>
            <person name="Ament-Velasquez S.L."/>
            <person name="Kruys A."/>
            <person name="Hutchinson M.I."/>
            <person name="Powell A.J."/>
            <person name="Barry K."/>
            <person name="Miller A.N."/>
            <person name="Grigoriev I.V."/>
            <person name="Debuchy R."/>
            <person name="Gladieux P."/>
            <person name="Thoren M.H."/>
            <person name="Johannesson H."/>
        </authorList>
    </citation>
    <scope>NUCLEOTIDE SEQUENCE</scope>
    <source>
        <strain evidence="12">CBS 508.74</strain>
    </source>
</reference>
<keyword evidence="9" id="KW-0408">Iron</keyword>
<feature type="chain" id="PRO_5042895240" description="CFEM domain-containing protein" evidence="10">
    <location>
        <begin position="22"/>
        <end position="136"/>
    </location>
</feature>
<dbReference type="PROSITE" id="PS52012">
    <property type="entry name" value="CFEM"/>
    <property type="match status" value="1"/>
</dbReference>
<keyword evidence="13" id="KW-1185">Reference proteome</keyword>
<comment type="similarity">
    <text evidence="3">Belongs to the RBT5 family.</text>
</comment>
<keyword evidence="9" id="KW-0479">Metal-binding</keyword>